<evidence type="ECO:0000259" key="1">
    <source>
        <dbReference type="Pfam" id="PF00144"/>
    </source>
</evidence>
<evidence type="ECO:0000313" key="2">
    <source>
        <dbReference type="EMBL" id="GAA1548084.1"/>
    </source>
</evidence>
<dbReference type="Pfam" id="PF00144">
    <property type="entry name" value="Beta-lactamase"/>
    <property type="match status" value="1"/>
</dbReference>
<name>A0ABP4MPN2_9ACTN</name>
<dbReference type="InterPro" id="IPR012338">
    <property type="entry name" value="Beta-lactam/transpept-like"/>
</dbReference>
<organism evidence="2 3">
    <name type="scientific">Kribbella hippodromi</name>
    <dbReference type="NCBI Taxonomy" id="434347"/>
    <lineage>
        <taxon>Bacteria</taxon>
        <taxon>Bacillati</taxon>
        <taxon>Actinomycetota</taxon>
        <taxon>Actinomycetes</taxon>
        <taxon>Propionibacteriales</taxon>
        <taxon>Kribbellaceae</taxon>
        <taxon>Kribbella</taxon>
    </lineage>
</organism>
<dbReference type="EMBL" id="BAAAPH010000001">
    <property type="protein sequence ID" value="GAA1548084.1"/>
    <property type="molecule type" value="Genomic_DNA"/>
</dbReference>
<dbReference type="PANTHER" id="PTHR46825">
    <property type="entry name" value="D-ALANYL-D-ALANINE-CARBOXYPEPTIDASE/ENDOPEPTIDASE AMPH"/>
    <property type="match status" value="1"/>
</dbReference>
<reference evidence="3" key="1">
    <citation type="journal article" date="2019" name="Int. J. Syst. Evol. Microbiol.">
        <title>The Global Catalogue of Microorganisms (GCM) 10K type strain sequencing project: providing services to taxonomists for standard genome sequencing and annotation.</title>
        <authorList>
            <consortium name="The Broad Institute Genomics Platform"/>
            <consortium name="The Broad Institute Genome Sequencing Center for Infectious Disease"/>
            <person name="Wu L."/>
            <person name="Ma J."/>
        </authorList>
    </citation>
    <scope>NUCLEOTIDE SEQUENCE [LARGE SCALE GENOMIC DNA]</scope>
    <source>
        <strain evidence="3">JCM 15572</strain>
    </source>
</reference>
<dbReference type="SUPFAM" id="SSF56601">
    <property type="entry name" value="beta-lactamase/transpeptidase-like"/>
    <property type="match status" value="1"/>
</dbReference>
<dbReference type="PANTHER" id="PTHR46825:SF9">
    <property type="entry name" value="BETA-LACTAMASE-RELATED DOMAIN-CONTAINING PROTEIN"/>
    <property type="match status" value="1"/>
</dbReference>
<dbReference type="Proteomes" id="UP001501705">
    <property type="component" value="Unassembled WGS sequence"/>
</dbReference>
<dbReference type="Gene3D" id="3.40.710.10">
    <property type="entry name" value="DD-peptidase/beta-lactamase superfamily"/>
    <property type="match status" value="1"/>
</dbReference>
<comment type="caution">
    <text evidence="2">The sequence shown here is derived from an EMBL/GenBank/DDBJ whole genome shotgun (WGS) entry which is preliminary data.</text>
</comment>
<dbReference type="InterPro" id="IPR001466">
    <property type="entry name" value="Beta-lactam-related"/>
</dbReference>
<dbReference type="InterPro" id="IPR050491">
    <property type="entry name" value="AmpC-like"/>
</dbReference>
<protein>
    <recommendedName>
        <fullName evidence="1">Beta-lactamase-related domain-containing protein</fullName>
    </recommendedName>
</protein>
<accession>A0ABP4MPN2</accession>
<gene>
    <name evidence="2" type="ORF">GCM10009804_00540</name>
</gene>
<proteinExistence type="predicted"/>
<feature type="domain" description="Beta-lactamase-related" evidence="1">
    <location>
        <begin position="38"/>
        <end position="345"/>
    </location>
</feature>
<evidence type="ECO:0000313" key="3">
    <source>
        <dbReference type="Proteomes" id="UP001501705"/>
    </source>
</evidence>
<sequence>MRKAIRPSPTVQETVVTQNLTEVLAYYDSWLAFNQRFQRVPGVQVAVYADDAIAFSAAYGAADVEQDVPLTEQHLFRIASHSKTFTGTAVFQLVEQGRLRLDDKVSQHVTEIVGTPIGERSVRELLAHAGGITRDGLAADWWQLETNFPDREQLLEVLRDASSAVIEENERFKYSNIGYGLLGLVIEAASGTPYNTYVQTAIVDKLGLTQLGPELDPARAAEYAAGYSGLAYADTRVPIDHVDTRALASATGFFGNARDLVTYFSAHLPGDDRLLTDKSKREMQHPLWTTGTDEKARYGLGLSVTKVGERAVFGHGGGYPGHITRTLVDPEKRLVVSVLTNSIDGPASQLAEGFFRLLDLAELKDRGDETGLARFTGRYANLWGVNDIALVGGRLYVIAPADGNPADEPERLEADGDTLRVVSSNGYSSYGESYRFTFAPDGTVESVHGSSGLTLHPLDSFALPERVTTGGSARSGRSE</sequence>
<keyword evidence="3" id="KW-1185">Reference proteome</keyword>